<accession>A0A1R3G499</accession>
<keyword evidence="2" id="KW-1185">Reference proteome</keyword>
<reference evidence="2" key="1">
    <citation type="submission" date="2013-09" db="EMBL/GenBank/DDBJ databases">
        <title>Corchorus olitorius genome sequencing.</title>
        <authorList>
            <person name="Alam M."/>
            <person name="Haque M.S."/>
            <person name="Islam M.S."/>
            <person name="Emdad E.M."/>
            <person name="Islam M.M."/>
            <person name="Ahmed B."/>
            <person name="Halim A."/>
            <person name="Hossen Q.M.M."/>
            <person name="Hossain M.Z."/>
            <person name="Ahmed R."/>
            <person name="Khan M.M."/>
            <person name="Islam R."/>
            <person name="Rashid M.M."/>
            <person name="Khan S.A."/>
            <person name="Rahman M.S."/>
            <person name="Alam M."/>
            <person name="Yahiya A.S."/>
            <person name="Khan M.S."/>
            <person name="Azam M.S."/>
            <person name="Haque T."/>
            <person name="Lashkar M.Z.H."/>
            <person name="Akhand A.I."/>
            <person name="Morshed G."/>
            <person name="Roy S."/>
            <person name="Uddin K.S."/>
            <person name="Rabeya T."/>
            <person name="Hossain A.S."/>
            <person name="Chowdhury A."/>
            <person name="Snigdha A.R."/>
            <person name="Mortoza M.S."/>
            <person name="Matin S.A."/>
            <person name="Hoque S.M.E."/>
            <person name="Islam M.K."/>
            <person name="Roy D.K."/>
            <person name="Haider R."/>
            <person name="Moosa M.M."/>
            <person name="Elias S.M."/>
            <person name="Hasan A.M."/>
            <person name="Jahan S."/>
            <person name="Shafiuddin M."/>
            <person name="Mahmood N."/>
            <person name="Shommy N.S."/>
        </authorList>
    </citation>
    <scope>NUCLEOTIDE SEQUENCE [LARGE SCALE GENOMIC DNA]</scope>
    <source>
        <strain evidence="2">cv. O-4</strain>
    </source>
</reference>
<evidence type="ECO:0000313" key="1">
    <source>
        <dbReference type="EMBL" id="OMO52860.1"/>
    </source>
</evidence>
<evidence type="ECO:0000313" key="2">
    <source>
        <dbReference type="Proteomes" id="UP000187203"/>
    </source>
</evidence>
<dbReference type="EMBL" id="AWUE01023744">
    <property type="protein sequence ID" value="OMO52860.1"/>
    <property type="molecule type" value="Genomic_DNA"/>
</dbReference>
<gene>
    <name evidence="1" type="ORF">COLO4_36925</name>
</gene>
<name>A0A1R3G499_9ROSI</name>
<dbReference type="Proteomes" id="UP000187203">
    <property type="component" value="Unassembled WGS sequence"/>
</dbReference>
<sequence length="45" mass="4995">MSTFVPQLLLSDVRATQSNLGFIGGQPPFDSWHAHSSLYECFPVL</sequence>
<comment type="caution">
    <text evidence="1">The sequence shown here is derived from an EMBL/GenBank/DDBJ whole genome shotgun (WGS) entry which is preliminary data.</text>
</comment>
<organism evidence="1 2">
    <name type="scientific">Corchorus olitorius</name>
    <dbReference type="NCBI Taxonomy" id="93759"/>
    <lineage>
        <taxon>Eukaryota</taxon>
        <taxon>Viridiplantae</taxon>
        <taxon>Streptophyta</taxon>
        <taxon>Embryophyta</taxon>
        <taxon>Tracheophyta</taxon>
        <taxon>Spermatophyta</taxon>
        <taxon>Magnoliopsida</taxon>
        <taxon>eudicotyledons</taxon>
        <taxon>Gunneridae</taxon>
        <taxon>Pentapetalae</taxon>
        <taxon>rosids</taxon>
        <taxon>malvids</taxon>
        <taxon>Malvales</taxon>
        <taxon>Malvaceae</taxon>
        <taxon>Grewioideae</taxon>
        <taxon>Apeibeae</taxon>
        <taxon>Corchorus</taxon>
    </lineage>
</organism>
<dbReference type="AlphaFoldDB" id="A0A1R3G499"/>
<proteinExistence type="predicted"/>
<protein>
    <submittedName>
        <fullName evidence="1">Callose synthase 12-like protein</fullName>
    </submittedName>
</protein>